<gene>
    <name evidence="1" type="ORF">T190607A01A_20632</name>
</gene>
<evidence type="ECO:0000313" key="1">
    <source>
        <dbReference type="EMBL" id="CAL2086388.1"/>
    </source>
</evidence>
<dbReference type="RefSeq" id="WP_348712191.1">
    <property type="nucleotide sequence ID" value="NZ_CAXIXY010000004.1"/>
</dbReference>
<organism evidence="1 2">
    <name type="scientific">Tenacibaculum platacis</name>
    <dbReference type="NCBI Taxonomy" id="3137852"/>
    <lineage>
        <taxon>Bacteria</taxon>
        <taxon>Pseudomonadati</taxon>
        <taxon>Bacteroidota</taxon>
        <taxon>Flavobacteriia</taxon>
        <taxon>Flavobacteriales</taxon>
        <taxon>Flavobacteriaceae</taxon>
        <taxon>Tenacibaculum</taxon>
    </lineage>
</organism>
<proteinExistence type="predicted"/>
<sequence>MKFLSSLKITIIFIVIHINFYGQSSYQAPTLSAGLDNVTFKKGTLDVELLAKIISEKQKELIREGIKRIIFDKLGANSEIDFYSQMYMERIVNILFEEKNPQVITKKILEETTNYLFVFGMTEFLLTNSSNNKFKEILDILLIDNNNDTNQIEDLKTKANREQIIYLVYSLLKEVDWIKELGLLNNYNYLEINNNFDSRLKNAKEIISIIKNKNYKGLLIRVIDQQITDKDIFKNLDINLRKNLNFTELQKLIEDQTFTLPNFISKIKISKETIKTKYELYRKDFIDLNNILSTKKEGFFLKSESKKISNTLIKNSTKALDEKRINSILKSKDSIKLNYKIYKFLFFYDKISNLNLTYKKIKKWVNELFNSSDKIKYVLRLTDFGNQELSNIKDFLNISDNKFIPKNYISNKDVVTNKNFISQKKIFELIKNTYGKEYLSNSELKNFINNLSLENISLDNLEYIINDLKKIEIQIKNHNNVISNAKKLGVYLDKKYKSETTIVNSEIPEILKGLENIHTNSKSLISKNNEGLSQIIKSFDYLSTEQPIFLNNLNLNISDLEVLKSFTYLSFSDDIINNRKIKNDKKLQKLIRGFKNTKDFNLNLFKEYYELESPDSDNMYNIDSISKEDIIIGDLATNYKPNIRLKKIFWNNELKDELVAINTLDFSLINSYLVNINKNLDKIEHEIFLHFFKEGLKEPLNEIKEALKKIKYDNTKLTKEQQQKLAQFYKVIFESNTKNTFDSYEIFEKLQKNNLLSELRYIASIDNLITSDKDNLEKILNTLEYSMNKFLSNSLNEIEDTYLNQSKGSDKKFYLALIDFIKFIGNIREMNKAETFSFLLKTMNKYDDLLLKGNNSDLIYTIVNSLRTYSNINYEKNLIEIDAASVLANLSSKHYEQSRWGFYASVGVNQFWVPNGFKSNKTNENGIPIKVNEFNAASEKIGVRYKFMDWESKKIREESLVGNYQRKPYVSNWYGMIYGSGILYKLTDTSSNGYDSVQLGFATGLTFFNALDFNISISIPTEGVPLRDHVIGFSFDIPLSEYLKRL</sequence>
<keyword evidence="2" id="KW-1185">Reference proteome</keyword>
<reference evidence="1 2" key="1">
    <citation type="submission" date="2024-05" db="EMBL/GenBank/DDBJ databases">
        <authorList>
            <person name="Duchaud E."/>
        </authorList>
    </citation>
    <scope>NUCLEOTIDE SEQUENCE [LARGE SCALE GENOMIC DNA]</scope>
    <source>
        <strain evidence="1">Ena-SAMPLE-TAB-13-05-2024-13:56:06:370-140302</strain>
    </source>
</reference>
<accession>A0ABP1EST3</accession>
<evidence type="ECO:0000313" key="2">
    <source>
        <dbReference type="Proteomes" id="UP001497416"/>
    </source>
</evidence>
<dbReference type="Proteomes" id="UP001497416">
    <property type="component" value="Unassembled WGS sequence"/>
</dbReference>
<dbReference type="EMBL" id="CAXIXY010000004">
    <property type="protein sequence ID" value="CAL2086388.1"/>
    <property type="molecule type" value="Genomic_DNA"/>
</dbReference>
<protein>
    <submittedName>
        <fullName evidence="1">Uncharacterized protein</fullName>
    </submittedName>
</protein>
<name>A0ABP1EST3_9FLAO</name>
<comment type="caution">
    <text evidence="1">The sequence shown here is derived from an EMBL/GenBank/DDBJ whole genome shotgun (WGS) entry which is preliminary data.</text>
</comment>